<dbReference type="EMBL" id="VOIH02000006">
    <property type="protein sequence ID" value="KAF3443817.1"/>
    <property type="molecule type" value="Genomic_DNA"/>
</dbReference>
<comment type="caution">
    <text evidence="1">The sequence shown here is derived from an EMBL/GenBank/DDBJ whole genome shotgun (WGS) entry which is preliminary data.</text>
</comment>
<dbReference type="Proteomes" id="UP000796880">
    <property type="component" value="Unassembled WGS sequence"/>
</dbReference>
<reference evidence="1" key="1">
    <citation type="submission" date="2020-03" db="EMBL/GenBank/DDBJ databases">
        <title>A high-quality chromosome-level genome assembly of a woody plant with both climbing and erect habits, Rhamnella rubrinervis.</title>
        <authorList>
            <person name="Lu Z."/>
            <person name="Yang Y."/>
            <person name="Zhu X."/>
            <person name="Sun Y."/>
        </authorList>
    </citation>
    <scope>NUCLEOTIDE SEQUENCE</scope>
    <source>
        <strain evidence="1">BYM</strain>
        <tissue evidence="1">Leaf</tissue>
    </source>
</reference>
<dbReference type="AlphaFoldDB" id="A0A8K0H189"/>
<evidence type="ECO:0000313" key="1">
    <source>
        <dbReference type="EMBL" id="KAF3443817.1"/>
    </source>
</evidence>
<organism evidence="1 2">
    <name type="scientific">Rhamnella rubrinervis</name>
    <dbReference type="NCBI Taxonomy" id="2594499"/>
    <lineage>
        <taxon>Eukaryota</taxon>
        <taxon>Viridiplantae</taxon>
        <taxon>Streptophyta</taxon>
        <taxon>Embryophyta</taxon>
        <taxon>Tracheophyta</taxon>
        <taxon>Spermatophyta</taxon>
        <taxon>Magnoliopsida</taxon>
        <taxon>eudicotyledons</taxon>
        <taxon>Gunneridae</taxon>
        <taxon>Pentapetalae</taxon>
        <taxon>rosids</taxon>
        <taxon>fabids</taxon>
        <taxon>Rosales</taxon>
        <taxon>Rhamnaceae</taxon>
        <taxon>rhamnoid group</taxon>
        <taxon>Rhamneae</taxon>
        <taxon>Rhamnella</taxon>
    </lineage>
</organism>
<protein>
    <submittedName>
        <fullName evidence="1">Uncharacterized protein</fullName>
    </submittedName>
</protein>
<keyword evidence="2" id="KW-1185">Reference proteome</keyword>
<gene>
    <name evidence="1" type="ORF">FNV43_RR13507</name>
</gene>
<accession>A0A8K0H189</accession>
<name>A0A8K0H189_9ROSA</name>
<evidence type="ECO:0000313" key="2">
    <source>
        <dbReference type="Proteomes" id="UP000796880"/>
    </source>
</evidence>
<proteinExistence type="predicted"/>
<sequence>MVSRKNAERYDDVYDFQCPMLLSRVAKGLDKTWTLAMEGRSLALVEPVGEEHRRRWMQRRRVDQIQLIF</sequence>